<evidence type="ECO:0000256" key="8">
    <source>
        <dbReference type="ARBA" id="ARBA00022679"/>
    </source>
</evidence>
<dbReference type="Pfam" id="PF00485">
    <property type="entry name" value="PRK"/>
    <property type="match status" value="1"/>
</dbReference>
<evidence type="ECO:0000256" key="1">
    <source>
        <dbReference type="ARBA" id="ARBA00001946"/>
    </source>
</evidence>
<dbReference type="AlphaFoldDB" id="A0A0G4FHZ3"/>
<comment type="cofactor">
    <cofactor evidence="1">
        <name>Mg(2+)</name>
        <dbReference type="ChEBI" id="CHEBI:18420"/>
    </cofactor>
</comment>
<evidence type="ECO:0000313" key="16">
    <source>
        <dbReference type="Proteomes" id="UP000041254"/>
    </source>
</evidence>
<dbReference type="GO" id="GO:0044206">
    <property type="term" value="P:UMP salvage"/>
    <property type="evidence" value="ECO:0007669"/>
    <property type="project" value="UniProtKB-UniPathway"/>
</dbReference>
<comment type="pathway">
    <text evidence="3 12">Pyrimidine metabolism; CTP biosynthesis via salvage pathway; CTP from cytidine: step 1/3.</text>
</comment>
<feature type="domain" description="Phosphoribulokinase/uridine kinase" evidence="13">
    <location>
        <begin position="46"/>
        <end position="226"/>
    </location>
</feature>
<keyword evidence="7" id="KW-0328">Glycosyltransferase</keyword>
<dbReference type="STRING" id="1169540.A0A0G4FHZ3"/>
<evidence type="ECO:0000256" key="12">
    <source>
        <dbReference type="RuleBase" id="RU003825"/>
    </source>
</evidence>
<gene>
    <name evidence="15" type="ORF">Vbra_5865</name>
</gene>
<keyword evidence="9 12" id="KW-0547">Nucleotide-binding</keyword>
<dbReference type="CDD" id="cd06223">
    <property type="entry name" value="PRTases_typeI"/>
    <property type="match status" value="1"/>
</dbReference>
<dbReference type="Gene3D" id="3.40.50.300">
    <property type="entry name" value="P-loop containing nucleotide triphosphate hydrolases"/>
    <property type="match status" value="1"/>
</dbReference>
<evidence type="ECO:0000256" key="3">
    <source>
        <dbReference type="ARBA" id="ARBA00004784"/>
    </source>
</evidence>
<evidence type="ECO:0000256" key="2">
    <source>
        <dbReference type="ARBA" id="ARBA00004690"/>
    </source>
</evidence>
<dbReference type="CDD" id="cd02023">
    <property type="entry name" value="UMPK"/>
    <property type="match status" value="1"/>
</dbReference>
<keyword evidence="12" id="KW-0067">ATP-binding</keyword>
<dbReference type="Gene3D" id="3.40.50.2020">
    <property type="match status" value="1"/>
</dbReference>
<comment type="pathway">
    <text evidence="4">Pyrimidine metabolism; UMP biosynthesis via salvage pathway; UMP from uracil: step 1/1.</text>
</comment>
<dbReference type="UniPathway" id="UPA00574">
    <property type="reaction ID" value="UER00637"/>
</dbReference>
<dbReference type="GO" id="GO:0005525">
    <property type="term" value="F:GTP binding"/>
    <property type="evidence" value="ECO:0007669"/>
    <property type="project" value="UniProtKB-KW"/>
</dbReference>
<dbReference type="InterPro" id="IPR029057">
    <property type="entry name" value="PRTase-like"/>
</dbReference>
<dbReference type="InterPro" id="IPR006083">
    <property type="entry name" value="PRK/URK"/>
</dbReference>
<proteinExistence type="inferred from homology"/>
<name>A0A0G4FHZ3_VITBC</name>
<keyword evidence="16" id="KW-1185">Reference proteome</keyword>
<comment type="catalytic activity">
    <reaction evidence="12">
        <text>cytidine + ATP = CMP + ADP + H(+)</text>
        <dbReference type="Rhea" id="RHEA:24674"/>
        <dbReference type="ChEBI" id="CHEBI:15378"/>
        <dbReference type="ChEBI" id="CHEBI:17562"/>
        <dbReference type="ChEBI" id="CHEBI:30616"/>
        <dbReference type="ChEBI" id="CHEBI:60377"/>
        <dbReference type="ChEBI" id="CHEBI:456216"/>
        <dbReference type="EC" id="2.7.1.48"/>
    </reaction>
</comment>
<evidence type="ECO:0000256" key="11">
    <source>
        <dbReference type="ARBA" id="ARBA00023134"/>
    </source>
</evidence>
<dbReference type="VEuPathDB" id="CryptoDB:Vbra_5865"/>
<dbReference type="NCBIfam" id="TIGR00235">
    <property type="entry name" value="udk"/>
    <property type="match status" value="1"/>
</dbReference>
<evidence type="ECO:0000259" key="13">
    <source>
        <dbReference type="Pfam" id="PF00485"/>
    </source>
</evidence>
<dbReference type="GO" id="GO:0004849">
    <property type="term" value="F:uridine kinase activity"/>
    <property type="evidence" value="ECO:0007669"/>
    <property type="project" value="UniProtKB-EC"/>
</dbReference>
<dbReference type="Pfam" id="PF14681">
    <property type="entry name" value="UPRTase"/>
    <property type="match status" value="1"/>
</dbReference>
<dbReference type="GO" id="GO:0016757">
    <property type="term" value="F:glycosyltransferase activity"/>
    <property type="evidence" value="ECO:0007669"/>
    <property type="project" value="UniProtKB-KW"/>
</dbReference>
<protein>
    <recommendedName>
        <fullName evidence="12">Uridine kinase</fullName>
        <ecNumber evidence="12">2.7.1.48</ecNumber>
    </recommendedName>
</protein>
<keyword evidence="11" id="KW-0342">GTP-binding</keyword>
<evidence type="ECO:0000256" key="5">
    <source>
        <dbReference type="ARBA" id="ARBA00009516"/>
    </source>
</evidence>
<evidence type="ECO:0000256" key="7">
    <source>
        <dbReference type="ARBA" id="ARBA00022676"/>
    </source>
</evidence>
<dbReference type="GO" id="GO:0044211">
    <property type="term" value="P:CTP salvage"/>
    <property type="evidence" value="ECO:0007669"/>
    <property type="project" value="UniProtKB-UniPathway"/>
</dbReference>
<evidence type="ECO:0000256" key="9">
    <source>
        <dbReference type="ARBA" id="ARBA00022741"/>
    </source>
</evidence>
<dbReference type="GO" id="GO:0043771">
    <property type="term" value="F:cytidine kinase activity"/>
    <property type="evidence" value="ECO:0007669"/>
    <property type="project" value="RHEA"/>
</dbReference>
<evidence type="ECO:0000259" key="14">
    <source>
        <dbReference type="Pfam" id="PF14681"/>
    </source>
</evidence>
<dbReference type="FunFam" id="3.40.50.300:FF:000339">
    <property type="entry name" value="Uridine kinase"/>
    <property type="match status" value="1"/>
</dbReference>
<keyword evidence="8 12" id="KW-0808">Transferase</keyword>
<comment type="pathway">
    <text evidence="2 12">Pyrimidine metabolism; UMP biosynthesis via salvage pathway; UMP from uridine: step 1/1.</text>
</comment>
<comment type="similarity">
    <text evidence="5">Belongs to the UPRTase family.</text>
</comment>
<dbReference type="SUPFAM" id="SSF53271">
    <property type="entry name" value="PRTase-like"/>
    <property type="match status" value="1"/>
</dbReference>
<dbReference type="InterPro" id="IPR027417">
    <property type="entry name" value="P-loop_NTPase"/>
</dbReference>
<dbReference type="EC" id="2.7.1.48" evidence="12"/>
<keyword evidence="10 12" id="KW-0418">Kinase</keyword>
<keyword evidence="6" id="KW-0021">Allosteric enzyme</keyword>
<evidence type="ECO:0000313" key="15">
    <source>
        <dbReference type="EMBL" id="CEM13098.1"/>
    </source>
</evidence>
<organism evidence="15 16">
    <name type="scientific">Vitrella brassicaformis (strain CCMP3155)</name>
    <dbReference type="NCBI Taxonomy" id="1169540"/>
    <lineage>
        <taxon>Eukaryota</taxon>
        <taxon>Sar</taxon>
        <taxon>Alveolata</taxon>
        <taxon>Colpodellida</taxon>
        <taxon>Vitrellaceae</taxon>
        <taxon>Vitrella</taxon>
    </lineage>
</organism>
<dbReference type="PRINTS" id="PR00988">
    <property type="entry name" value="URIDINKINASE"/>
</dbReference>
<dbReference type="FunFam" id="3.40.50.2020:FF:000023">
    <property type="entry name" value="Probable uracil phosphoribosyltransferase"/>
    <property type="match status" value="1"/>
</dbReference>
<dbReference type="InterPro" id="IPR000836">
    <property type="entry name" value="PRTase_dom"/>
</dbReference>
<dbReference type="PANTHER" id="PTHR10285">
    <property type="entry name" value="URIDINE KINASE"/>
    <property type="match status" value="1"/>
</dbReference>
<dbReference type="OrthoDB" id="106623at2759"/>
<dbReference type="InterPro" id="IPR000764">
    <property type="entry name" value="Uridine_kinase-like"/>
</dbReference>
<comment type="similarity">
    <text evidence="12">Belongs to the uridine kinase family.</text>
</comment>
<evidence type="ECO:0000256" key="10">
    <source>
        <dbReference type="ARBA" id="ARBA00022777"/>
    </source>
</evidence>
<dbReference type="UniPathway" id="UPA00579">
    <property type="reaction ID" value="UER00640"/>
</dbReference>
<comment type="catalytic activity">
    <reaction evidence="12">
        <text>uridine + ATP = UMP + ADP + H(+)</text>
        <dbReference type="Rhea" id="RHEA:16825"/>
        <dbReference type="ChEBI" id="CHEBI:15378"/>
        <dbReference type="ChEBI" id="CHEBI:16704"/>
        <dbReference type="ChEBI" id="CHEBI:30616"/>
        <dbReference type="ChEBI" id="CHEBI:57865"/>
        <dbReference type="ChEBI" id="CHEBI:456216"/>
        <dbReference type="EC" id="2.7.1.48"/>
    </reaction>
</comment>
<dbReference type="Proteomes" id="UP000041254">
    <property type="component" value="Unassembled WGS sequence"/>
</dbReference>
<dbReference type="NCBIfam" id="NF004018">
    <property type="entry name" value="PRK05480.1"/>
    <property type="match status" value="1"/>
</dbReference>
<dbReference type="GO" id="GO:0005524">
    <property type="term" value="F:ATP binding"/>
    <property type="evidence" value="ECO:0007669"/>
    <property type="project" value="UniProtKB-KW"/>
</dbReference>
<feature type="domain" description="Phosphoribosyltransferase" evidence="14">
    <location>
        <begin position="257"/>
        <end position="472"/>
    </location>
</feature>
<accession>A0A0G4FHZ3</accession>
<sequence>MAQQASPRPSALLDLPPPNTASALIHESEVVSSDVESPLGQHKVFLIGVTGGTASGKTSVCNRIITELGDQKVEILSQDSFYKGLGPGQDASEYNFDHPDAFDYDLFHACLKKITQGELVEIPMYSFKTHSRSSHVRRLVPSPVVITEGILVFYDERVRRLLNMKIFVDTDADVRLLRRMKRDIAERGRSYESVLYQYERFVKPSYDEFIAPTKKYADIIIPKWPNEVAVDLMAQHIRSKLHINDVRKIYTSLKVLPSNSQVRQLHTIIRNRRCRRTDFVFYADRIIRLVVEYALGILPFKDKVVRTPTGQEYRGIMGVEFQNKLCAVSIIRAGESMEAGLTAVCHDIRIGKILLRFKDTEDSEWNSSKDRNPDVIYLKLPQDIEDRYVLLLDPVLGRGWSVIAATRLLLARGVPEHKVIFVSLIATPEGIHNVYRHFPQIQVVTTEIDQRIDENGYALPGVGNFADRYFGTEEAQAEYIEGGVDVARSISEASQSSETLLASMGGMPMRRLSIKG</sequence>
<dbReference type="OMA" id="EPQLHCE"/>
<reference evidence="15 16" key="1">
    <citation type="submission" date="2014-11" db="EMBL/GenBank/DDBJ databases">
        <authorList>
            <person name="Zhu J."/>
            <person name="Qi W."/>
            <person name="Song R."/>
        </authorList>
    </citation>
    <scope>NUCLEOTIDE SEQUENCE [LARGE SCALE GENOMIC DNA]</scope>
</reference>
<dbReference type="SUPFAM" id="SSF52540">
    <property type="entry name" value="P-loop containing nucleoside triphosphate hydrolases"/>
    <property type="match status" value="1"/>
</dbReference>
<evidence type="ECO:0000256" key="6">
    <source>
        <dbReference type="ARBA" id="ARBA00022533"/>
    </source>
</evidence>
<dbReference type="InParanoid" id="A0A0G4FHZ3"/>
<evidence type="ECO:0000256" key="4">
    <source>
        <dbReference type="ARBA" id="ARBA00005180"/>
    </source>
</evidence>
<dbReference type="EMBL" id="CDMY01000443">
    <property type="protein sequence ID" value="CEM13098.1"/>
    <property type="molecule type" value="Genomic_DNA"/>
</dbReference>